<dbReference type="SUPFAM" id="SSF101790">
    <property type="entry name" value="Aminomethyltransferase beta-barrel domain"/>
    <property type="match status" value="1"/>
</dbReference>
<dbReference type="InterPro" id="IPR029043">
    <property type="entry name" value="GcvT/YgfZ_C"/>
</dbReference>
<dbReference type="EMBL" id="JAAMAY010000024">
    <property type="protein sequence ID" value="NTC29250.1"/>
    <property type="molecule type" value="Genomic_DNA"/>
</dbReference>
<evidence type="ECO:0000256" key="1">
    <source>
        <dbReference type="PIRSR" id="PIRSR006487-1"/>
    </source>
</evidence>
<organism evidence="4 5">
    <name type="scientific">Agrobacterium tumefaciens</name>
    <dbReference type="NCBI Taxonomy" id="358"/>
    <lineage>
        <taxon>Bacteria</taxon>
        <taxon>Pseudomonadati</taxon>
        <taxon>Pseudomonadota</taxon>
        <taxon>Alphaproteobacteria</taxon>
        <taxon>Hyphomicrobiales</taxon>
        <taxon>Rhizobiaceae</taxon>
        <taxon>Rhizobium/Agrobacterium group</taxon>
        <taxon>Agrobacterium</taxon>
        <taxon>Agrobacterium tumefaciens complex</taxon>
    </lineage>
</organism>
<dbReference type="PANTHER" id="PTHR43757">
    <property type="entry name" value="AMINOMETHYLTRANSFERASE"/>
    <property type="match status" value="1"/>
</dbReference>
<dbReference type="PANTHER" id="PTHR43757:SF2">
    <property type="entry name" value="AMINOMETHYLTRANSFERASE, MITOCHONDRIAL"/>
    <property type="match status" value="1"/>
</dbReference>
<feature type="domain" description="Aminomethyltransferase C-terminal" evidence="3">
    <location>
        <begin position="365"/>
        <end position="426"/>
    </location>
</feature>
<comment type="caution">
    <text evidence="4">The sequence shown here is derived from an EMBL/GenBank/DDBJ whole genome shotgun (WGS) entry which is preliminary data.</text>
</comment>
<evidence type="ECO:0000313" key="5">
    <source>
        <dbReference type="Proteomes" id="UP000702952"/>
    </source>
</evidence>
<proteinExistence type="predicted"/>
<protein>
    <submittedName>
        <fullName evidence="4">Aminomethyl transferase family protein</fullName>
    </submittedName>
</protein>
<dbReference type="InterPro" id="IPR013977">
    <property type="entry name" value="GcvT_C"/>
</dbReference>
<dbReference type="InterPro" id="IPR027266">
    <property type="entry name" value="TrmE/GcvT-like"/>
</dbReference>
<evidence type="ECO:0000259" key="2">
    <source>
        <dbReference type="Pfam" id="PF01571"/>
    </source>
</evidence>
<gene>
    <name evidence="4" type="ORF">G6M46_13920</name>
</gene>
<dbReference type="GO" id="GO:0005829">
    <property type="term" value="C:cytosol"/>
    <property type="evidence" value="ECO:0007669"/>
    <property type="project" value="TreeGrafter"/>
</dbReference>
<feature type="domain" description="GCVT N-terminal" evidence="2">
    <location>
        <begin position="14"/>
        <end position="234"/>
    </location>
</feature>
<name>A0AA44F4Y3_AGRTU</name>
<dbReference type="SUPFAM" id="SSF103025">
    <property type="entry name" value="Folate-binding domain"/>
    <property type="match status" value="1"/>
</dbReference>
<dbReference type="AlphaFoldDB" id="A0AA44F4Y3"/>
<dbReference type="Pfam" id="PF01571">
    <property type="entry name" value="GCV_T"/>
    <property type="match status" value="1"/>
</dbReference>
<evidence type="ECO:0000259" key="3">
    <source>
        <dbReference type="Pfam" id="PF08669"/>
    </source>
</evidence>
<feature type="binding site" evidence="1">
    <location>
        <position position="186"/>
    </location>
    <ligand>
        <name>substrate</name>
    </ligand>
</feature>
<reference evidence="4" key="1">
    <citation type="journal article" date="2020" name="Science">
        <title>Unexpected conservation and global transmission of agrobacterial virulence plasmids.</title>
        <authorList>
            <person name="Weisberg A.J."/>
            <person name="Davis E.W. 2nd"/>
            <person name="Tabima J."/>
            <person name="Belcher M.S."/>
            <person name="Miller M."/>
            <person name="Kuo C.H."/>
            <person name="Loper J.E."/>
            <person name="Grunwald N.J."/>
            <person name="Putnam M.L."/>
            <person name="Chang J.H."/>
        </authorList>
    </citation>
    <scope>NUCLEOTIDE SEQUENCE</scope>
    <source>
        <strain evidence="4">17-1853-1a</strain>
    </source>
</reference>
<dbReference type="Proteomes" id="UP000702952">
    <property type="component" value="Unassembled WGS sequence"/>
</dbReference>
<dbReference type="PIRSF" id="PIRSF006487">
    <property type="entry name" value="GcvT"/>
    <property type="match status" value="1"/>
</dbReference>
<dbReference type="RefSeq" id="WP_081308863.1">
    <property type="nucleotide sequence ID" value="NZ_CP123840.1"/>
</dbReference>
<keyword evidence="4" id="KW-0808">Transferase</keyword>
<evidence type="ECO:0000313" key="4">
    <source>
        <dbReference type="EMBL" id="NTC29250.1"/>
    </source>
</evidence>
<dbReference type="Pfam" id="PF08669">
    <property type="entry name" value="GCV_T_C"/>
    <property type="match status" value="1"/>
</dbReference>
<sequence length="446" mass="50695">MTDPKPYRAFKTTLPVEFPPLMGHLEYTGWQDEQMSWKTTCYIGDWSFVPQIRVKGPDAVRLFSDLSVNSFANHPVGRAKHCVMCNEDGKVVTEGILLRHGEDDLEFEAASGWLLYHINKGRYNVDVSFNFTHKLQVSGPTALPLLEKLTNTTLKDVKFMHTKMVPILGRDVLFLRQGMAGEIGFELHGPIQQHGEIYAAVLEAGQEFGIRRLGRRTFHVNHVEACYPTTGMEYWNALADSRYDDVFKFMEENTPAEWKGTPLEGVWGTTLSTATMGSWDGDAIEELYRSPIELGWAKSVKFDHDFIGREALEKEMANPSRVIVTLEFDSEDMIRIYASLFDDGPTYHLFEMPHAPYIASWVDWILKDGEKIGHATFPAYSYYFRKVIALSFVDIEYSKPGTQVEVLWGNPDEPQTTIRATVCPAPYKTDNRRADLTPLLDNSPVT</sequence>
<dbReference type="Gene3D" id="3.30.1360.120">
    <property type="entry name" value="Probable tRNA modification gtpase trme, domain 1"/>
    <property type="match status" value="1"/>
</dbReference>
<dbReference type="InterPro" id="IPR028896">
    <property type="entry name" value="GcvT/YgfZ/DmdA"/>
</dbReference>
<accession>A0AA44F4Y3</accession>
<dbReference type="InterPro" id="IPR006222">
    <property type="entry name" value="GCVT_N"/>
</dbReference>
<dbReference type="GO" id="GO:0016740">
    <property type="term" value="F:transferase activity"/>
    <property type="evidence" value="ECO:0007669"/>
    <property type="project" value="UniProtKB-KW"/>
</dbReference>